<keyword evidence="7 9" id="KW-1015">Disulfide bond</keyword>
<proteinExistence type="predicted"/>
<accession>A0AAD9JPK0</accession>
<dbReference type="InterPro" id="IPR002919">
    <property type="entry name" value="TIL_dom"/>
</dbReference>
<keyword evidence="4" id="KW-0677">Repeat</keyword>
<feature type="disulfide bond" evidence="9">
    <location>
        <begin position="271"/>
        <end position="280"/>
    </location>
</feature>
<dbReference type="InterPro" id="IPR000884">
    <property type="entry name" value="TSP1_rpt"/>
</dbReference>
<keyword evidence="5" id="KW-0106">Calcium</keyword>
<organism evidence="13 14">
    <name type="scientific">Paralvinella palmiformis</name>
    <dbReference type="NCBI Taxonomy" id="53620"/>
    <lineage>
        <taxon>Eukaryota</taxon>
        <taxon>Metazoa</taxon>
        <taxon>Spiralia</taxon>
        <taxon>Lophotrochozoa</taxon>
        <taxon>Annelida</taxon>
        <taxon>Polychaeta</taxon>
        <taxon>Sedentaria</taxon>
        <taxon>Canalipalpata</taxon>
        <taxon>Terebellida</taxon>
        <taxon>Terebelliformia</taxon>
        <taxon>Alvinellidae</taxon>
        <taxon>Paralvinella</taxon>
    </lineage>
</organism>
<evidence type="ECO:0000259" key="12">
    <source>
        <dbReference type="PROSITE" id="PS51233"/>
    </source>
</evidence>
<dbReference type="SUPFAM" id="SSF57196">
    <property type="entry name" value="EGF/Laminin"/>
    <property type="match status" value="2"/>
</dbReference>
<dbReference type="SUPFAM" id="SSF49899">
    <property type="entry name" value="Concanavalin A-like lectins/glucanases"/>
    <property type="match status" value="1"/>
</dbReference>
<evidence type="ECO:0000256" key="9">
    <source>
        <dbReference type="PROSITE-ProRule" id="PRU00076"/>
    </source>
</evidence>
<dbReference type="PANTHER" id="PTHR46160">
    <property type="entry name" value="ALPHA-TECTORIN-RELATED"/>
    <property type="match status" value="1"/>
</dbReference>
<dbReference type="EMBL" id="JAODUP010000203">
    <property type="protein sequence ID" value="KAK2156869.1"/>
    <property type="molecule type" value="Genomic_DNA"/>
</dbReference>
<dbReference type="SMART" id="SM00216">
    <property type="entry name" value="VWD"/>
    <property type="match status" value="1"/>
</dbReference>
<evidence type="ECO:0000256" key="3">
    <source>
        <dbReference type="ARBA" id="ARBA00022729"/>
    </source>
</evidence>
<feature type="disulfide bond" evidence="9">
    <location>
        <begin position="441"/>
        <end position="450"/>
    </location>
</feature>
<dbReference type="SMART" id="SM00181">
    <property type="entry name" value="EGF"/>
    <property type="match status" value="3"/>
</dbReference>
<keyword evidence="2 9" id="KW-0245">EGF-like domain</keyword>
<dbReference type="SUPFAM" id="SSF57567">
    <property type="entry name" value="Serine protease inhibitors"/>
    <property type="match status" value="1"/>
</dbReference>
<dbReference type="CDD" id="cd19941">
    <property type="entry name" value="TIL"/>
    <property type="match status" value="1"/>
</dbReference>
<dbReference type="InterPro" id="IPR013320">
    <property type="entry name" value="ConA-like_dom_sf"/>
</dbReference>
<keyword evidence="6" id="KW-0472">Membrane</keyword>
<evidence type="ECO:0000259" key="11">
    <source>
        <dbReference type="PROSITE" id="PS50026"/>
    </source>
</evidence>
<keyword evidence="3 10" id="KW-0732">Signal</keyword>
<keyword evidence="8" id="KW-0325">Glycoprotein</keyword>
<evidence type="ECO:0000313" key="13">
    <source>
        <dbReference type="EMBL" id="KAK2156869.1"/>
    </source>
</evidence>
<feature type="chain" id="PRO_5041986559" evidence="10">
    <location>
        <begin position="21"/>
        <end position="1267"/>
    </location>
</feature>
<comment type="subcellular location">
    <subcellularLocation>
        <location evidence="1">Membrane</location>
    </subcellularLocation>
</comment>
<evidence type="ECO:0000256" key="5">
    <source>
        <dbReference type="ARBA" id="ARBA00022837"/>
    </source>
</evidence>
<dbReference type="PROSITE" id="PS50026">
    <property type="entry name" value="EGF_3"/>
    <property type="match status" value="3"/>
</dbReference>
<dbReference type="InterPro" id="IPR036084">
    <property type="entry name" value="Ser_inhib-like_sf"/>
</dbReference>
<dbReference type="PROSITE" id="PS00022">
    <property type="entry name" value="EGF_1"/>
    <property type="match status" value="3"/>
</dbReference>
<dbReference type="InterPro" id="IPR014853">
    <property type="entry name" value="VWF/SSPO/ZAN-like_Cys-rich_dom"/>
</dbReference>
<evidence type="ECO:0000256" key="6">
    <source>
        <dbReference type="ARBA" id="ARBA00023136"/>
    </source>
</evidence>
<dbReference type="SUPFAM" id="SSF82895">
    <property type="entry name" value="TSP-1 type 1 repeat"/>
    <property type="match status" value="1"/>
</dbReference>
<protein>
    <submittedName>
        <fullName evidence="13">Uncharacterized protein</fullName>
    </submittedName>
</protein>
<feature type="domain" description="EGF-like" evidence="11">
    <location>
        <begin position="283"/>
        <end position="319"/>
    </location>
</feature>
<dbReference type="FunFam" id="2.10.25.10:FF:000012">
    <property type="entry name" value="Delta-like protein"/>
    <property type="match status" value="1"/>
</dbReference>
<dbReference type="Pfam" id="PF13385">
    <property type="entry name" value="Laminin_G_3"/>
    <property type="match status" value="1"/>
</dbReference>
<dbReference type="Gene3D" id="2.60.120.200">
    <property type="match status" value="1"/>
</dbReference>
<feature type="domain" description="EGF-like" evidence="11">
    <location>
        <begin position="412"/>
        <end position="451"/>
    </location>
</feature>
<dbReference type="GO" id="GO:0016020">
    <property type="term" value="C:membrane"/>
    <property type="evidence" value="ECO:0007669"/>
    <property type="project" value="UniProtKB-SubCell"/>
</dbReference>
<comment type="caution">
    <text evidence="13">The sequence shown here is derived from an EMBL/GenBank/DDBJ whole genome shotgun (WGS) entry which is preliminary data.</text>
</comment>
<reference evidence="13" key="1">
    <citation type="journal article" date="2023" name="Mol. Biol. Evol.">
        <title>Third-Generation Sequencing Reveals the Adaptive Role of the Epigenome in Three Deep-Sea Polychaetes.</title>
        <authorList>
            <person name="Perez M."/>
            <person name="Aroh O."/>
            <person name="Sun Y."/>
            <person name="Lan Y."/>
            <person name="Juniper S.K."/>
            <person name="Young C.R."/>
            <person name="Angers B."/>
            <person name="Qian P.Y."/>
        </authorList>
    </citation>
    <scope>NUCLEOTIDE SEQUENCE</scope>
    <source>
        <strain evidence="13">P08H-3</strain>
    </source>
</reference>
<dbReference type="Pfam" id="PF00094">
    <property type="entry name" value="VWD"/>
    <property type="match status" value="1"/>
</dbReference>
<name>A0AAD9JPK0_9ANNE</name>
<gene>
    <name evidence="13" type="ORF">LSH36_203g02030</name>
</gene>
<dbReference type="PROSITE" id="PS01186">
    <property type="entry name" value="EGF_2"/>
    <property type="match status" value="3"/>
</dbReference>
<dbReference type="InterPro" id="IPR036383">
    <property type="entry name" value="TSP1_rpt_sf"/>
</dbReference>
<feature type="domain" description="VWFD" evidence="12">
    <location>
        <begin position="455"/>
        <end position="652"/>
    </location>
</feature>
<evidence type="ECO:0000256" key="7">
    <source>
        <dbReference type="ARBA" id="ARBA00023157"/>
    </source>
</evidence>
<dbReference type="PROSITE" id="PS50092">
    <property type="entry name" value="TSP1"/>
    <property type="match status" value="1"/>
</dbReference>
<sequence length="1267" mass="141178">MMRLACLLACVLVTFSAVECTRFNRIQRVKRNADFVSGTCDSTQTQIYTRTIHTQLFTKCPINTLVSRYFLPFLDECEHWMGTRPDHVATSNVYYCLEDPKTGGVKIKATVCCKGTLPANRCVTCSSSNPEDCDYTKGAVVTCGHDEVCQTQISCENNANEATIRKSCAKKPCAASSKSCKLTTYLEYGQRCSDCCDSALCNKGGLSLPCYRHCQCDQMVAGNYHCDSDGTCVCNDGCSGSSCSQCTATCNPNPCKNGGRCTDSGIISCCCKPGFGGKYCENKLPLCDRSDCSNHGECYKTTQSHICVCDPGYYGKTCKNIPDAFNCPSSKNIYFSDPAPYQTTCSNIVHVKLSKTSELGACRYYMKNQYGNSELFQEGKNGHVTELTAVGINNCQDGDCGLAYYQTKTCCPSCFSNPCQNGGYCLQTEQTDNKEDYVCRCKFGFTGKYCEKRVKTCFGFGEPHYITFDGQFITYQGVCRYILTQYAGNDNGLKPFTVYVKNEYRGSDHSISYPSYIEAYVAGFYIQLGRDNVVRVKRGNKEFKAISLNAVYNEFTIKRVGRFVRLETNFGLVVQFDGYNMMFVQIPDTYSCKLGGICNNMDGDTSNDLLDCTGVVRSDDGEGHTKYGDACLDPDYHSESESCKTEVPQSCNSEPYKTNDWCGYMINSDGPFSSCITSDSTMDFMACTYDVCRDQTSKCKALESFVEKCYKSGNAPDQNWREVTSCPMDCPAGAHYVFSGSACPRTCENPKANLYCEFDDTEVCQCNNDTMLFRDGKCVPIAKCGCKDSDNVRHEVNDIWEIDLDSCQHKKCVACVEPDCALPGKIITEPTDQVVGGWSEWEQWSPCSTDSKKTRSRKCDNPVPACGGSGCGTEKTQVAECSIIPPSTIPTTTAKPKTPPKPICEKNFDFSRACGQCDRTRNPNMYIANPCGCESYYQCRIDQFGGYQVTEMPCNDCTCWNQTILTCDHDRLKRNKNRDKCQRSDFPNEFDSSWGDSCTKYTDGPNSYRRSFSRVPNDYLSYIDLDTNIKMPCPPGTQFSLDHCGCIHGGITRRAEEFMCLTFDDKENPYKTTTGIWVSPSETGLYPGESGKYGFGLRFDGGNLEIPAFNNKEINRMTVSLWYKRDRPSYSGVQALMSNDDCTQVDPASFQILSASLTQVRGGVRTLLSNILSDLFYKVADDRNWHHVAMTYDMDTKKAEFYLNGNLMMTKTAEGSIPGSHCPMLIGSKYSGNYFHGVMDQICFYDEAFSATEVMELSRPNLRRGVK</sequence>
<dbReference type="Proteomes" id="UP001208570">
    <property type="component" value="Unassembled WGS sequence"/>
</dbReference>
<dbReference type="Pfam" id="PF01826">
    <property type="entry name" value="TIL"/>
    <property type="match status" value="1"/>
</dbReference>
<dbReference type="AlphaFoldDB" id="A0AAD9JPK0"/>
<evidence type="ECO:0000256" key="10">
    <source>
        <dbReference type="SAM" id="SignalP"/>
    </source>
</evidence>
<dbReference type="InterPro" id="IPR001846">
    <property type="entry name" value="VWF_type-D"/>
</dbReference>
<comment type="caution">
    <text evidence="9">Lacks conserved residue(s) required for the propagation of feature annotation.</text>
</comment>
<evidence type="ECO:0000313" key="14">
    <source>
        <dbReference type="Proteomes" id="UP001208570"/>
    </source>
</evidence>
<evidence type="ECO:0000256" key="1">
    <source>
        <dbReference type="ARBA" id="ARBA00004370"/>
    </source>
</evidence>
<feature type="domain" description="EGF-like" evidence="11">
    <location>
        <begin position="247"/>
        <end position="281"/>
    </location>
</feature>
<dbReference type="Gene3D" id="2.20.100.10">
    <property type="entry name" value="Thrombospondin type-1 (TSP1) repeat"/>
    <property type="match status" value="1"/>
</dbReference>
<dbReference type="PROSITE" id="PS51233">
    <property type="entry name" value="VWFD"/>
    <property type="match status" value="1"/>
</dbReference>
<feature type="signal peptide" evidence="10">
    <location>
        <begin position="1"/>
        <end position="20"/>
    </location>
</feature>
<dbReference type="PANTHER" id="PTHR46160:SF9">
    <property type="entry name" value="PROTEIN PRY2-RELATED"/>
    <property type="match status" value="1"/>
</dbReference>
<dbReference type="Pfam" id="PF00008">
    <property type="entry name" value="EGF"/>
    <property type="match status" value="1"/>
</dbReference>
<dbReference type="Gene3D" id="2.10.25.10">
    <property type="entry name" value="Laminin"/>
    <property type="match status" value="4"/>
</dbReference>
<dbReference type="InterPro" id="IPR000742">
    <property type="entry name" value="EGF"/>
</dbReference>
<evidence type="ECO:0000256" key="8">
    <source>
        <dbReference type="ARBA" id="ARBA00023180"/>
    </source>
</evidence>
<dbReference type="SMART" id="SM00832">
    <property type="entry name" value="C8"/>
    <property type="match status" value="1"/>
</dbReference>
<evidence type="ECO:0000256" key="2">
    <source>
        <dbReference type="ARBA" id="ARBA00022536"/>
    </source>
</evidence>
<dbReference type="InterPro" id="IPR052749">
    <property type="entry name" value="Alpha-tectorin"/>
</dbReference>
<keyword evidence="14" id="KW-1185">Reference proteome</keyword>
<feature type="disulfide bond" evidence="9">
    <location>
        <begin position="309"/>
        <end position="318"/>
    </location>
</feature>
<evidence type="ECO:0000256" key="4">
    <source>
        <dbReference type="ARBA" id="ARBA00022737"/>
    </source>
</evidence>
<dbReference type="SMART" id="SM00209">
    <property type="entry name" value="TSP1"/>
    <property type="match status" value="1"/>
</dbReference>
<dbReference type="CDD" id="cd00054">
    <property type="entry name" value="EGF_CA"/>
    <property type="match status" value="1"/>
</dbReference>